<reference evidence="3" key="1">
    <citation type="journal article" date="2019" name="Int. J. Syst. Evol. Microbiol.">
        <title>The Global Catalogue of Microorganisms (GCM) 10K type strain sequencing project: providing services to taxonomists for standard genome sequencing and annotation.</title>
        <authorList>
            <consortium name="The Broad Institute Genomics Platform"/>
            <consortium name="The Broad Institute Genome Sequencing Center for Infectious Disease"/>
            <person name="Wu L."/>
            <person name="Ma J."/>
        </authorList>
    </citation>
    <scope>NUCLEOTIDE SEQUENCE [LARGE SCALE GENOMIC DNA]</scope>
    <source>
        <strain evidence="3">CGMCC 4.7204</strain>
    </source>
</reference>
<proteinExistence type="predicted"/>
<organism evidence="2 3">
    <name type="scientific">Nocardia rhizosphaerae</name>
    <dbReference type="NCBI Taxonomy" id="1691571"/>
    <lineage>
        <taxon>Bacteria</taxon>
        <taxon>Bacillati</taxon>
        <taxon>Actinomycetota</taxon>
        <taxon>Actinomycetes</taxon>
        <taxon>Mycobacteriales</taxon>
        <taxon>Nocardiaceae</taxon>
        <taxon>Nocardia</taxon>
    </lineage>
</organism>
<feature type="compositionally biased region" description="Acidic residues" evidence="1">
    <location>
        <begin position="415"/>
        <end position="426"/>
    </location>
</feature>
<evidence type="ECO:0000313" key="3">
    <source>
        <dbReference type="Proteomes" id="UP001595767"/>
    </source>
</evidence>
<dbReference type="RefSeq" id="WP_378547510.1">
    <property type="nucleotide sequence ID" value="NZ_JBHSBA010000003.1"/>
</dbReference>
<feature type="compositionally biased region" description="Low complexity" evidence="1">
    <location>
        <begin position="620"/>
        <end position="631"/>
    </location>
</feature>
<sequence length="639" mass="65667">MADQSELGLGSGGTDARIIEHGSGTDPSAVWAEFGPDGNTATSLGDSIAADTGEYDLSRDAWGILNFGTRMSDMTDDILFWFHLVQARYELACEGGGAGAIGICLESENAIDKAYYKQADMTLNNLVGAGNRISSALPKVTAAQTSQLQVAQTLEYAWQGASGQAAKDKLSTLNEWSEEASTEISALPGVLDAAVDGMKSCLQRKANAFRKLYQVTEINGVEMSNGDSGGRGINTNDDDDASLGNDDVSLILNYALRRGIGDGVRARIKGLAEQGVFGTNTNVLTGHTTYHDRGNSTNAEFDKTAFDTEAVALCVAWRTTFKESAEGFFRAYTTLCADTDAAVKAYLQVVSDALNNVAHLSTPPAPETPPTEQQQTTTQQTTTTSTGGTPVTTTTEDDDTDTTTAGTTNPTTTTDTDDDNDDDESTTDLSSLLSTVSSGLSTLSSVVGELSSLTSGSSDSAESIAESIGTGLSSLATSITSGIEQLSGLFNGTGTTEFTIAGTTVSVGTGENGQLTLTTTNSEGAANEYSLTLNENGVPVITDNTESGVTGTGEPSSASGQAPAGLEDGGTTAGPTANPTGALNAKGQEAEHNPGTYNNAPLWTADDEPAETPQPTVPDAGPATAPGSSGAQLAEAGPL</sequence>
<accession>A0ABV8L2S8</accession>
<feature type="compositionally biased region" description="Low complexity" evidence="1">
    <location>
        <begin position="402"/>
        <end position="414"/>
    </location>
</feature>
<feature type="region of interest" description="Disordered" evidence="1">
    <location>
        <begin position="543"/>
        <end position="639"/>
    </location>
</feature>
<comment type="caution">
    <text evidence="2">The sequence shown here is derived from an EMBL/GenBank/DDBJ whole genome shotgun (WGS) entry which is preliminary data.</text>
</comment>
<evidence type="ECO:0000313" key="2">
    <source>
        <dbReference type="EMBL" id="MFC4124806.1"/>
    </source>
</evidence>
<protein>
    <submittedName>
        <fullName evidence="2">Uncharacterized protein</fullName>
    </submittedName>
</protein>
<evidence type="ECO:0000256" key="1">
    <source>
        <dbReference type="SAM" id="MobiDB-lite"/>
    </source>
</evidence>
<gene>
    <name evidence="2" type="ORF">ACFOW8_07705</name>
</gene>
<name>A0ABV8L2S8_9NOCA</name>
<feature type="compositionally biased region" description="Low complexity" evidence="1">
    <location>
        <begin position="370"/>
        <end position="394"/>
    </location>
</feature>
<feature type="compositionally biased region" description="Polar residues" evidence="1">
    <location>
        <begin position="543"/>
        <end position="560"/>
    </location>
</feature>
<dbReference type="Proteomes" id="UP001595767">
    <property type="component" value="Unassembled WGS sequence"/>
</dbReference>
<keyword evidence="3" id="KW-1185">Reference proteome</keyword>
<dbReference type="EMBL" id="JBHSBA010000003">
    <property type="protein sequence ID" value="MFC4124806.1"/>
    <property type="molecule type" value="Genomic_DNA"/>
</dbReference>
<feature type="compositionally biased region" description="Low complexity" evidence="1">
    <location>
        <begin position="573"/>
        <end position="582"/>
    </location>
</feature>
<feature type="region of interest" description="Disordered" evidence="1">
    <location>
        <begin position="358"/>
        <end position="428"/>
    </location>
</feature>